<sequence length="217" mass="22266">MGKSVSAEAGYAILTNLVCGDGGANGWFPDYTLATFQGKTYPQPTSATARRIVVAYASNPLTNGNGAAQTGAVGNHTPQDIWVAAEDNTNTHAQQITGRGLLDNTAILAEFIQLTAFATVLSTRGSGVGPLATASVQLSPVPFAERFQVAFTLATAGAVTVELFNEAGQKVQTVVSGQAFGPGAHAVAVDGARLRTGLYVAAVTVDGQVVSQKTIKL</sequence>
<reference evidence="2" key="1">
    <citation type="submission" date="2018-04" db="EMBL/GenBank/DDBJ databases">
        <title>Complete genome of Antarctic heterotrophic bacterium Hymenobacter nivis.</title>
        <authorList>
            <person name="Terashima M."/>
        </authorList>
    </citation>
    <scope>NUCLEOTIDE SEQUENCE [LARGE SCALE GENOMIC DNA]</scope>
    <source>
        <strain evidence="2">NBRC 111535</strain>
    </source>
</reference>
<evidence type="ECO:0000313" key="2">
    <source>
        <dbReference type="Proteomes" id="UP000245999"/>
    </source>
</evidence>
<dbReference type="AlphaFoldDB" id="A0A2Z3GLV8"/>
<gene>
    <name evidence="1" type="ORF">DDQ68_03280</name>
</gene>
<dbReference type="NCBIfam" id="TIGR04183">
    <property type="entry name" value="Por_Secre_tail"/>
    <property type="match status" value="1"/>
</dbReference>
<evidence type="ECO:0000313" key="1">
    <source>
        <dbReference type="EMBL" id="AWM31895.1"/>
    </source>
</evidence>
<evidence type="ECO:0008006" key="3">
    <source>
        <dbReference type="Google" id="ProtNLM"/>
    </source>
</evidence>
<protein>
    <recommendedName>
        <fullName evidence="3">T9SS C-terminal target domain-containing protein</fullName>
    </recommendedName>
</protein>
<dbReference type="RefSeq" id="WP_109654805.1">
    <property type="nucleotide sequence ID" value="NZ_CP029145.1"/>
</dbReference>
<dbReference type="OrthoDB" id="1465721at2"/>
<proteinExistence type="predicted"/>
<dbReference type="EMBL" id="CP029145">
    <property type="protein sequence ID" value="AWM31895.1"/>
    <property type="molecule type" value="Genomic_DNA"/>
</dbReference>
<dbReference type="KEGG" id="hnv:DDQ68_03280"/>
<keyword evidence="2" id="KW-1185">Reference proteome</keyword>
<dbReference type="InterPro" id="IPR026444">
    <property type="entry name" value="Secre_tail"/>
</dbReference>
<dbReference type="Proteomes" id="UP000245999">
    <property type="component" value="Chromosome"/>
</dbReference>
<name>A0A2Z3GLV8_9BACT</name>
<accession>A0A2Z3GLV8</accession>
<organism evidence="1 2">
    <name type="scientific">Hymenobacter nivis</name>
    <dbReference type="NCBI Taxonomy" id="1850093"/>
    <lineage>
        <taxon>Bacteria</taxon>
        <taxon>Pseudomonadati</taxon>
        <taxon>Bacteroidota</taxon>
        <taxon>Cytophagia</taxon>
        <taxon>Cytophagales</taxon>
        <taxon>Hymenobacteraceae</taxon>
        <taxon>Hymenobacter</taxon>
    </lineage>
</organism>